<dbReference type="GO" id="GO:0003676">
    <property type="term" value="F:nucleic acid binding"/>
    <property type="evidence" value="ECO:0007669"/>
    <property type="project" value="InterPro"/>
</dbReference>
<sequence>MARSSTLQLYEKREQRFVPVYYPQYKSQVEVMNRSIFLGIKKNLLESGAKWYAELDRVLWSYRTTPSSTTEETPFSLVYDTKAVLPLEVCFPNIRQIGDEEYQNYTTMRELLDFGDEGKDRVIIKMQKYKQTMAKFYNRRVKNS</sequence>
<comment type="caution">
    <text evidence="1">The sequence shown here is derived from an EMBL/GenBank/DDBJ whole genome shotgun (WGS) entry which is preliminary data.</text>
</comment>
<organism evidence="1 2">
    <name type="scientific">Lithospermum erythrorhizon</name>
    <name type="common">Purple gromwell</name>
    <name type="synonym">Lithospermum officinale var. erythrorhizon</name>
    <dbReference type="NCBI Taxonomy" id="34254"/>
    <lineage>
        <taxon>Eukaryota</taxon>
        <taxon>Viridiplantae</taxon>
        <taxon>Streptophyta</taxon>
        <taxon>Embryophyta</taxon>
        <taxon>Tracheophyta</taxon>
        <taxon>Spermatophyta</taxon>
        <taxon>Magnoliopsida</taxon>
        <taxon>eudicotyledons</taxon>
        <taxon>Gunneridae</taxon>
        <taxon>Pentapetalae</taxon>
        <taxon>asterids</taxon>
        <taxon>lamiids</taxon>
        <taxon>Boraginales</taxon>
        <taxon>Boraginaceae</taxon>
        <taxon>Boraginoideae</taxon>
        <taxon>Lithospermeae</taxon>
        <taxon>Lithospermum</taxon>
    </lineage>
</organism>
<keyword evidence="2" id="KW-1185">Reference proteome</keyword>
<dbReference type="InterPro" id="IPR012337">
    <property type="entry name" value="RNaseH-like_sf"/>
</dbReference>
<reference evidence="1 2" key="1">
    <citation type="submission" date="2024-01" db="EMBL/GenBank/DDBJ databases">
        <title>The complete chloroplast genome sequence of Lithospermum erythrorhizon: insights into the phylogenetic relationship among Boraginaceae species and the maternal lineages of purple gromwells.</title>
        <authorList>
            <person name="Okada T."/>
            <person name="Watanabe K."/>
        </authorList>
    </citation>
    <scope>NUCLEOTIDE SEQUENCE [LARGE SCALE GENOMIC DNA]</scope>
</reference>
<dbReference type="PANTHER" id="PTHR48475:SF1">
    <property type="entry name" value="RNASE H TYPE-1 DOMAIN-CONTAINING PROTEIN"/>
    <property type="match status" value="1"/>
</dbReference>
<proteinExistence type="predicted"/>
<dbReference type="InterPro" id="IPR036397">
    <property type="entry name" value="RNaseH_sf"/>
</dbReference>
<dbReference type="EMBL" id="BAABME010002604">
    <property type="protein sequence ID" value="GAA0155369.1"/>
    <property type="molecule type" value="Genomic_DNA"/>
</dbReference>
<dbReference type="Proteomes" id="UP001454036">
    <property type="component" value="Unassembled WGS sequence"/>
</dbReference>
<dbReference type="AlphaFoldDB" id="A0AAV3PUF6"/>
<evidence type="ECO:0000313" key="1">
    <source>
        <dbReference type="EMBL" id="GAA0155369.1"/>
    </source>
</evidence>
<evidence type="ECO:0000313" key="2">
    <source>
        <dbReference type="Proteomes" id="UP001454036"/>
    </source>
</evidence>
<accession>A0AAV3PUF6</accession>
<dbReference type="PANTHER" id="PTHR48475">
    <property type="entry name" value="RIBONUCLEASE H"/>
    <property type="match status" value="1"/>
</dbReference>
<name>A0AAV3PUF6_LITER</name>
<dbReference type="SUPFAM" id="SSF53098">
    <property type="entry name" value="Ribonuclease H-like"/>
    <property type="match status" value="1"/>
</dbReference>
<dbReference type="Gene3D" id="3.30.420.10">
    <property type="entry name" value="Ribonuclease H-like superfamily/Ribonuclease H"/>
    <property type="match status" value="1"/>
</dbReference>
<protein>
    <submittedName>
        <fullName evidence="1">Uncharacterized protein</fullName>
    </submittedName>
</protein>
<gene>
    <name evidence="1" type="ORF">LIER_13116</name>
</gene>